<dbReference type="Proteomes" id="UP001610861">
    <property type="component" value="Unassembled WGS sequence"/>
</dbReference>
<reference evidence="5 6" key="1">
    <citation type="submission" date="2024-09" db="EMBL/GenBank/DDBJ databases">
        <authorList>
            <person name="Pan X."/>
        </authorList>
    </citation>
    <scope>NUCLEOTIDE SEQUENCE [LARGE SCALE GENOMIC DNA]</scope>
    <source>
        <strain evidence="5 6">B2969</strain>
    </source>
</reference>
<dbReference type="InterPro" id="IPR012878">
    <property type="entry name" value="Beta-AFase-like_GH127_cat"/>
</dbReference>
<feature type="domain" description="Non-reducing end beta-L-arabinofuranosidase-like GH127 catalytic" evidence="2">
    <location>
        <begin position="30"/>
        <end position="451"/>
    </location>
</feature>
<evidence type="ECO:0000256" key="1">
    <source>
        <dbReference type="SAM" id="MobiDB-lite"/>
    </source>
</evidence>
<dbReference type="InterPro" id="IPR049174">
    <property type="entry name" value="Beta-AFase-like"/>
</dbReference>
<dbReference type="InterPro" id="IPR049049">
    <property type="entry name" value="Beta-AFase-like_GH127_C"/>
</dbReference>
<evidence type="ECO:0000313" key="6">
    <source>
        <dbReference type="Proteomes" id="UP001610861"/>
    </source>
</evidence>
<dbReference type="Pfam" id="PF20737">
    <property type="entry name" value="Glyco_hydro127C"/>
    <property type="match status" value="1"/>
</dbReference>
<dbReference type="Pfam" id="PF20736">
    <property type="entry name" value="Glyco_hydro127M"/>
    <property type="match status" value="1"/>
</dbReference>
<dbReference type="Pfam" id="PF07944">
    <property type="entry name" value="Beta-AFase-like_GH127_cat"/>
    <property type="match status" value="1"/>
</dbReference>
<feature type="domain" description="Non-reducing end beta-L-arabinofuranosidase-like GH127 middle" evidence="3">
    <location>
        <begin position="462"/>
        <end position="557"/>
    </location>
</feature>
<sequence>MTTVDASTPRQARGPYPAQRLTPLGASNARWARGFWGGIHQRTRATTVPAMWRSLSDPSVSAGLKNFRVAAGLEEGDHEGPPFMDGDFYKWLEAAIAQLETDPEPWLAETIEEVAQLIASVQRADGYVHTPTIISARALRQAQGPALVALADRFNFETYNLGHLITAGVRHYEVTGSATLLDVARGAASFLEDLATNKPLELARSAICPSHYMAVVELYRATDDEQYLRLAEAFLRVRDDFDGGDDNQDRLPVREQAVVAGHAVRANYLYAGLADLVAETGDTELQGVLENLWTDVVDTKLYLTGGCGALYDGASPDGSPWQEQISRVHQAYGRAYQLPHTTAHSETCANIGMILWSERMLSLTGDAEYADVIERIAFNTLLAGISLAGTDYFYTNALRQVRDLPFELRRPGDTGLHPVPAPPASDERLREPYLSCFCCPPNLARTLARFHERVASVSPEGLFVHQYGGSDLRCEAPDGRVLALREDSDYPWDGRITFTVTEAIGSGMPLHLRVPGWSSGAVLEVNGALVAASAPGTYTAIEREWEVGDVVVLTLPMPVRVLRGHRLAEELTGQVAVQRGPVVYCLESSDLPDGVVLEQVALRRGVELQPREGDIEGHRIVELAGDFAVLPRNGDDGLYSDLDDTALGTAPARLIPYFAWGNRGPSEMSVWLPLVW</sequence>
<feature type="region of interest" description="Disordered" evidence="1">
    <location>
        <begin position="1"/>
        <end position="21"/>
    </location>
</feature>
<name>A0ABW7QAF8_9MICO</name>
<proteinExistence type="predicted"/>
<dbReference type="SUPFAM" id="SSF48208">
    <property type="entry name" value="Six-hairpin glycosidases"/>
    <property type="match status" value="1"/>
</dbReference>
<comment type="caution">
    <text evidence="5">The sequence shown here is derived from an EMBL/GenBank/DDBJ whole genome shotgun (WGS) entry which is preliminary data.</text>
</comment>
<dbReference type="Gene3D" id="1.50.10.10">
    <property type="match status" value="1"/>
</dbReference>
<dbReference type="InterPro" id="IPR049046">
    <property type="entry name" value="Beta-AFase-like_GH127_middle"/>
</dbReference>
<protein>
    <submittedName>
        <fullName evidence="5">Glycoside hydrolase family 127 protein</fullName>
    </submittedName>
</protein>
<evidence type="ECO:0000259" key="4">
    <source>
        <dbReference type="Pfam" id="PF20737"/>
    </source>
</evidence>
<feature type="domain" description="Non-reducing end beta-L-arabinofuranosidase-like GH127 C-terminal" evidence="4">
    <location>
        <begin position="559"/>
        <end position="673"/>
    </location>
</feature>
<dbReference type="RefSeq" id="WP_397557290.1">
    <property type="nucleotide sequence ID" value="NZ_JBIQWL010000006.1"/>
</dbReference>
<evidence type="ECO:0000313" key="5">
    <source>
        <dbReference type="EMBL" id="MFH8251839.1"/>
    </source>
</evidence>
<feature type="compositionally biased region" description="Polar residues" evidence="1">
    <location>
        <begin position="1"/>
        <end position="10"/>
    </location>
</feature>
<gene>
    <name evidence="5" type="ORF">ACH3VR_15845</name>
</gene>
<organism evidence="5 6">
    <name type="scientific">Microbacterium alkaliflavum</name>
    <dbReference type="NCBI Taxonomy" id="3248839"/>
    <lineage>
        <taxon>Bacteria</taxon>
        <taxon>Bacillati</taxon>
        <taxon>Actinomycetota</taxon>
        <taxon>Actinomycetes</taxon>
        <taxon>Micrococcales</taxon>
        <taxon>Microbacteriaceae</taxon>
        <taxon>Microbacterium</taxon>
    </lineage>
</organism>
<dbReference type="PANTHER" id="PTHR43465">
    <property type="entry name" value="DUF1680 DOMAIN PROTEIN (AFU_ORTHOLOGUE AFUA_1G08910)"/>
    <property type="match status" value="1"/>
</dbReference>
<keyword evidence="5" id="KW-0378">Hydrolase</keyword>
<accession>A0ABW7QAF8</accession>
<keyword evidence="6" id="KW-1185">Reference proteome</keyword>
<evidence type="ECO:0000259" key="3">
    <source>
        <dbReference type="Pfam" id="PF20736"/>
    </source>
</evidence>
<dbReference type="InterPro" id="IPR012341">
    <property type="entry name" value="6hp_glycosidase-like_sf"/>
</dbReference>
<dbReference type="EMBL" id="JBIQWL010000006">
    <property type="protein sequence ID" value="MFH8251839.1"/>
    <property type="molecule type" value="Genomic_DNA"/>
</dbReference>
<evidence type="ECO:0000259" key="2">
    <source>
        <dbReference type="Pfam" id="PF07944"/>
    </source>
</evidence>
<dbReference type="InterPro" id="IPR008928">
    <property type="entry name" value="6-hairpin_glycosidase_sf"/>
</dbReference>
<dbReference type="PANTHER" id="PTHR43465:SF1">
    <property type="entry name" value="NON-REDUCING END BETA-L-ARABINOFURANOSIDASE"/>
    <property type="match status" value="1"/>
</dbReference>
<dbReference type="GO" id="GO:0016787">
    <property type="term" value="F:hydrolase activity"/>
    <property type="evidence" value="ECO:0007669"/>
    <property type="project" value="UniProtKB-KW"/>
</dbReference>